<dbReference type="PROSITE" id="PS50294">
    <property type="entry name" value="WD_REPEATS_REGION"/>
    <property type="match status" value="1"/>
</dbReference>
<evidence type="ECO:0000256" key="2">
    <source>
        <dbReference type="ARBA" id="ARBA00022737"/>
    </source>
</evidence>
<feature type="compositionally biased region" description="Polar residues" evidence="4">
    <location>
        <begin position="106"/>
        <end position="117"/>
    </location>
</feature>
<evidence type="ECO:0000256" key="1">
    <source>
        <dbReference type="ARBA" id="ARBA00022574"/>
    </source>
</evidence>
<feature type="compositionally biased region" description="Acidic residues" evidence="4">
    <location>
        <begin position="1"/>
        <end position="64"/>
    </location>
</feature>
<evidence type="ECO:0000256" key="3">
    <source>
        <dbReference type="PROSITE-ProRule" id="PRU00221"/>
    </source>
</evidence>
<evidence type="ECO:0000256" key="4">
    <source>
        <dbReference type="SAM" id="MobiDB-lite"/>
    </source>
</evidence>
<dbReference type="SUPFAM" id="SSF50978">
    <property type="entry name" value="WD40 repeat-like"/>
    <property type="match status" value="1"/>
</dbReference>
<keyword evidence="2" id="KW-0677">Repeat</keyword>
<dbReference type="InterPro" id="IPR036322">
    <property type="entry name" value="WD40_repeat_dom_sf"/>
</dbReference>
<evidence type="ECO:0000313" key="7">
    <source>
        <dbReference type="Proteomes" id="UP001201163"/>
    </source>
</evidence>
<feature type="repeat" description="WD" evidence="3">
    <location>
        <begin position="262"/>
        <end position="303"/>
    </location>
</feature>
<feature type="compositionally biased region" description="Polar residues" evidence="4">
    <location>
        <begin position="335"/>
        <end position="361"/>
    </location>
</feature>
<dbReference type="Proteomes" id="UP001201163">
    <property type="component" value="Unassembled WGS sequence"/>
</dbReference>
<evidence type="ECO:0000259" key="5">
    <source>
        <dbReference type="Pfam" id="PF23798"/>
    </source>
</evidence>
<sequence>MPGSDSEEDIDDVEFDNDGEEDIDQEIFEAIEAGAEDATDGDPESHDEESEDDEDDEDEEDEAVLDSGAPETIESPVALLLAPAAIPAKRPSSPLAAQRPPKGLTLPSQRTRSLSPSHTRRSQLRPSVLYPRSYTVEAICALPHPVPTHSLASTPCMTHFLTGSEDGYIRDYDIFSAVNGKNFLTAPQRHHAGVVEGSLKAGQVRSWWENPEAPMSTPNAERSPVHSLALHGDALWCLSGTNAGQINLFTVRHDPGRFFHDMQGHRGPVSALSLQHDERGFFSAGWDGQALQWDLDTGQIARRFVAHGAQLAALAVRPLSSDYPNVPLQFSQIKNTTTSTDHGQLGRSSRSATVDDASSNPHAPEARSQLAVDADAHSEADSLFGDEPDAEGEPDNTSPEGASSAPPLSVPSAGPPQPLSAPLAVQSPKPPPIPAPAPKNAPPILDAASFEAFSPDIIMTAAMDGQVVLWDCRVPSGAGYGVGRLWMSEKTPPWCLSACWSPNGGQIFAGRRNGTVDVWDVRQLGRSGPAESPRLLKTLRNPPSSGIVSCVVAFPDGRHIACACSDNIRLWNAAEAGESEAKGRMQFKIIPGHHGGMVSQMLVDPAGRFLISASGNRGWHGEATRTVFVHDIKPIVPIV</sequence>
<feature type="compositionally biased region" description="Acidic residues" evidence="4">
    <location>
        <begin position="384"/>
        <end position="394"/>
    </location>
</feature>
<feature type="region of interest" description="Disordered" evidence="4">
    <location>
        <begin position="1"/>
        <end position="72"/>
    </location>
</feature>
<dbReference type="EMBL" id="JAKELL010000001">
    <property type="protein sequence ID" value="KAH9001162.1"/>
    <property type="molecule type" value="Genomic_DNA"/>
</dbReference>
<organism evidence="6 7">
    <name type="scientific">Lactarius akahatsu</name>
    <dbReference type="NCBI Taxonomy" id="416441"/>
    <lineage>
        <taxon>Eukaryota</taxon>
        <taxon>Fungi</taxon>
        <taxon>Dikarya</taxon>
        <taxon>Basidiomycota</taxon>
        <taxon>Agaricomycotina</taxon>
        <taxon>Agaricomycetes</taxon>
        <taxon>Russulales</taxon>
        <taxon>Russulaceae</taxon>
        <taxon>Lactarius</taxon>
    </lineage>
</organism>
<dbReference type="InterPro" id="IPR057544">
    <property type="entry name" value="Beta-prop_SPT8"/>
</dbReference>
<dbReference type="InterPro" id="IPR001680">
    <property type="entry name" value="WD40_rpt"/>
</dbReference>
<dbReference type="SMART" id="SM00320">
    <property type="entry name" value="WD40"/>
    <property type="match status" value="7"/>
</dbReference>
<comment type="caution">
    <text evidence="6">The sequence shown here is derived from an EMBL/GenBank/DDBJ whole genome shotgun (WGS) entry which is preliminary data.</text>
</comment>
<keyword evidence="1 3" id="KW-0853">WD repeat</keyword>
<feature type="domain" description="Transcription factor spt8 beta-propeller" evidence="5">
    <location>
        <begin position="456"/>
        <end position="632"/>
    </location>
</feature>
<feature type="domain" description="Transcription factor spt8 beta-propeller" evidence="5">
    <location>
        <begin position="137"/>
        <end position="349"/>
    </location>
</feature>
<proteinExistence type="predicted"/>
<feature type="region of interest" description="Disordered" evidence="4">
    <location>
        <begin position="90"/>
        <end position="125"/>
    </location>
</feature>
<dbReference type="Pfam" id="PF23798">
    <property type="entry name" value="Beta-prop_SPT8"/>
    <property type="match status" value="2"/>
</dbReference>
<accession>A0AAD4LSP5</accession>
<feature type="repeat" description="WD" evidence="3">
    <location>
        <begin position="500"/>
        <end position="522"/>
    </location>
</feature>
<dbReference type="InterPro" id="IPR015943">
    <property type="entry name" value="WD40/YVTN_repeat-like_dom_sf"/>
</dbReference>
<dbReference type="Gene3D" id="2.130.10.10">
    <property type="entry name" value="YVTN repeat-like/Quinoprotein amine dehydrogenase"/>
    <property type="match status" value="2"/>
</dbReference>
<dbReference type="AlphaFoldDB" id="A0AAD4LSP5"/>
<name>A0AAD4LSP5_9AGAM</name>
<dbReference type="PROSITE" id="PS50082">
    <property type="entry name" value="WD_REPEATS_2"/>
    <property type="match status" value="2"/>
</dbReference>
<feature type="region of interest" description="Disordered" evidence="4">
    <location>
        <begin position="335"/>
        <end position="440"/>
    </location>
</feature>
<feature type="compositionally biased region" description="Low complexity" evidence="4">
    <location>
        <begin position="402"/>
        <end position="412"/>
    </location>
</feature>
<evidence type="ECO:0000313" key="6">
    <source>
        <dbReference type="EMBL" id="KAH9001162.1"/>
    </source>
</evidence>
<feature type="compositionally biased region" description="Pro residues" evidence="4">
    <location>
        <begin position="428"/>
        <end position="440"/>
    </location>
</feature>
<dbReference type="PANTHER" id="PTHR19848">
    <property type="entry name" value="WD40 REPEAT PROTEIN"/>
    <property type="match status" value="1"/>
</dbReference>
<gene>
    <name evidence="6" type="ORF">EDB92DRAFT_1825132</name>
</gene>
<reference evidence="6" key="1">
    <citation type="submission" date="2022-01" db="EMBL/GenBank/DDBJ databases">
        <title>Comparative genomics reveals a dynamic genome evolution in the ectomycorrhizal milk-cap (Lactarius) mushrooms.</title>
        <authorList>
            <consortium name="DOE Joint Genome Institute"/>
            <person name="Lebreton A."/>
            <person name="Tang N."/>
            <person name="Kuo A."/>
            <person name="LaButti K."/>
            <person name="Drula E."/>
            <person name="Barry K."/>
            <person name="Clum A."/>
            <person name="Lipzen A."/>
            <person name="Mousain D."/>
            <person name="Ng V."/>
            <person name="Wang R."/>
            <person name="Wang X."/>
            <person name="Dai Y."/>
            <person name="Henrissat B."/>
            <person name="Grigoriev I.V."/>
            <person name="Guerin-Laguette A."/>
            <person name="Yu F."/>
            <person name="Martin F.M."/>
        </authorList>
    </citation>
    <scope>NUCLEOTIDE SEQUENCE</scope>
    <source>
        <strain evidence="6">QP</strain>
    </source>
</reference>
<dbReference type="PANTHER" id="PTHR19848:SF8">
    <property type="entry name" value="F-BOX AND WD REPEAT DOMAIN CONTAINING 7"/>
    <property type="match status" value="1"/>
</dbReference>
<keyword evidence="7" id="KW-1185">Reference proteome</keyword>
<protein>
    <submittedName>
        <fullName evidence="6">WD40 repeat-like protein</fullName>
    </submittedName>
</protein>